<sequence length="336" mass="38821">MGGDFLSRSFPFLRGLRPVQKVLLFLAIFFSLLWLSQRSPRRFVPSKCPDRFAVFRRVVGSDLLDKFHDYNTCVYARTFKASPEELWKQLIPVMDQCRKDLLLTDGSLEAFRSEDEIKYHILPNEGSENGGCTVLTVGIGKDVKTEMGIRKRLRDIQWRCSFHGADPNAQKNQEIFKGLGTFYNVVVGNGTRMAPKQSKLSAFLCFFRPSLYPYPIESSKLGYKTKNAPQVELVDFFRKHVHSSPIVDQLLLTSELGMASYFMEGSPLDEEGIEICQVNIDFHGSIDRRLFAKIVRRILREHRWVLFKPLISEHVRFFMLNIQSPTCAERYIVDKF</sequence>
<comment type="caution">
    <text evidence="1">The sequence shown here is derived from an EMBL/GenBank/DDBJ whole genome shotgun (WGS) entry which is preliminary data.</text>
</comment>
<accession>A0AA39LPL0</accession>
<name>A0AA39LPL0_9BILA</name>
<protein>
    <recommendedName>
        <fullName evidence="3">Methyltransf_21 domain-containing protein</fullName>
    </recommendedName>
</protein>
<evidence type="ECO:0000313" key="2">
    <source>
        <dbReference type="Proteomes" id="UP001175271"/>
    </source>
</evidence>
<reference evidence="1" key="1">
    <citation type="submission" date="2023-06" db="EMBL/GenBank/DDBJ databases">
        <title>Genomic analysis of the entomopathogenic nematode Steinernema hermaphroditum.</title>
        <authorList>
            <person name="Schwarz E.M."/>
            <person name="Heppert J.K."/>
            <person name="Baniya A."/>
            <person name="Schwartz H.T."/>
            <person name="Tan C.-H."/>
            <person name="Antoshechkin I."/>
            <person name="Sternberg P.W."/>
            <person name="Goodrich-Blair H."/>
            <person name="Dillman A.R."/>
        </authorList>
    </citation>
    <scope>NUCLEOTIDE SEQUENCE</scope>
    <source>
        <strain evidence="1">PS9179</strain>
        <tissue evidence="1">Whole animal</tissue>
    </source>
</reference>
<dbReference type="AlphaFoldDB" id="A0AA39LPL0"/>
<keyword evidence="2" id="KW-1185">Reference proteome</keyword>
<evidence type="ECO:0008006" key="3">
    <source>
        <dbReference type="Google" id="ProtNLM"/>
    </source>
</evidence>
<dbReference type="PANTHER" id="PTHR22989">
    <property type="entry name" value="UNCHARACTERIZED DUF13 C.ELEGANS"/>
    <property type="match status" value="1"/>
</dbReference>
<gene>
    <name evidence="1" type="ORF">QR680_017695</name>
</gene>
<proteinExistence type="predicted"/>
<organism evidence="1 2">
    <name type="scientific">Steinernema hermaphroditum</name>
    <dbReference type="NCBI Taxonomy" id="289476"/>
    <lineage>
        <taxon>Eukaryota</taxon>
        <taxon>Metazoa</taxon>
        <taxon>Ecdysozoa</taxon>
        <taxon>Nematoda</taxon>
        <taxon>Chromadorea</taxon>
        <taxon>Rhabditida</taxon>
        <taxon>Tylenchina</taxon>
        <taxon>Panagrolaimomorpha</taxon>
        <taxon>Strongyloidoidea</taxon>
        <taxon>Steinernematidae</taxon>
        <taxon>Steinernema</taxon>
    </lineage>
</organism>
<dbReference type="PANTHER" id="PTHR22989:SF10">
    <property type="entry name" value="METHYLTRANSFERASE FKBM DOMAIN-CONTAINING PROTEIN"/>
    <property type="match status" value="1"/>
</dbReference>
<evidence type="ECO:0000313" key="1">
    <source>
        <dbReference type="EMBL" id="KAK0404913.1"/>
    </source>
</evidence>
<dbReference type="EMBL" id="JAUCMV010000004">
    <property type="protein sequence ID" value="KAK0404913.1"/>
    <property type="molecule type" value="Genomic_DNA"/>
</dbReference>
<dbReference type="Proteomes" id="UP001175271">
    <property type="component" value="Unassembled WGS sequence"/>
</dbReference>